<evidence type="ECO:0000313" key="3">
    <source>
        <dbReference type="Proteomes" id="UP000092462"/>
    </source>
</evidence>
<dbReference type="EMBL" id="AJVK01018043">
    <property type="status" value="NOT_ANNOTATED_CDS"/>
    <property type="molecule type" value="Genomic_DNA"/>
</dbReference>
<protein>
    <submittedName>
        <fullName evidence="2">Uncharacterized protein</fullName>
    </submittedName>
</protein>
<feature type="short sequence motif" description="GXSXG" evidence="1">
    <location>
        <begin position="36"/>
        <end position="40"/>
    </location>
</feature>
<organism evidence="2 3">
    <name type="scientific">Phlebotomus papatasi</name>
    <name type="common">Sandfly</name>
    <dbReference type="NCBI Taxonomy" id="29031"/>
    <lineage>
        <taxon>Eukaryota</taxon>
        <taxon>Metazoa</taxon>
        <taxon>Ecdysozoa</taxon>
        <taxon>Arthropoda</taxon>
        <taxon>Hexapoda</taxon>
        <taxon>Insecta</taxon>
        <taxon>Pterygota</taxon>
        <taxon>Neoptera</taxon>
        <taxon>Endopterygota</taxon>
        <taxon>Diptera</taxon>
        <taxon>Nematocera</taxon>
        <taxon>Psychodoidea</taxon>
        <taxon>Psychodidae</taxon>
        <taxon>Phlebotomus</taxon>
        <taxon>Phlebotomus</taxon>
    </lineage>
</organism>
<dbReference type="EnsemblMetazoa" id="PPAI010273-RA">
    <property type="protein sequence ID" value="PPAI010273-PA"/>
    <property type="gene ID" value="PPAI010273"/>
</dbReference>
<dbReference type="GO" id="GO:0006629">
    <property type="term" value="P:lipid metabolic process"/>
    <property type="evidence" value="ECO:0007669"/>
    <property type="project" value="InterPro"/>
</dbReference>
<dbReference type="EMBL" id="AJVK01018042">
    <property type="status" value="NOT_ANNOTATED_CDS"/>
    <property type="molecule type" value="Genomic_DNA"/>
</dbReference>
<evidence type="ECO:0000313" key="2">
    <source>
        <dbReference type="EnsemblMetazoa" id="PPAI010273-PA"/>
    </source>
</evidence>
<dbReference type="AlphaFoldDB" id="A0A1B0DP37"/>
<dbReference type="PROSITE" id="PS51635">
    <property type="entry name" value="PNPLA"/>
    <property type="match status" value="1"/>
</dbReference>
<sequence>MNLSFGGGGFQGVYYSGVVSCLRKCAPHLTYRKIYGTSAGALAAVALLIDEFNVVVNSRECKRFNKVPLRAFRVAVKAVGRSFKQCFSEYFSRLILEAVLGSSSHFSLSGGCEVISNFKSKYSISPSTKLTMCALVFSIKGTSSSAFMIFLTSSMAPALKGQL</sequence>
<dbReference type="VEuPathDB" id="VectorBase:PPAI010273"/>
<evidence type="ECO:0000256" key="1">
    <source>
        <dbReference type="PROSITE-ProRule" id="PRU01161"/>
    </source>
</evidence>
<keyword evidence="3" id="KW-1185">Reference proteome</keyword>
<dbReference type="Gene3D" id="3.40.1090.10">
    <property type="entry name" value="Cytosolic phospholipase A2 catalytic domain"/>
    <property type="match status" value="1"/>
</dbReference>
<dbReference type="Pfam" id="PF01734">
    <property type="entry name" value="Patatin"/>
    <property type="match status" value="1"/>
</dbReference>
<dbReference type="SUPFAM" id="SSF52151">
    <property type="entry name" value="FabD/lysophospholipase-like"/>
    <property type="match status" value="2"/>
</dbReference>
<dbReference type="Proteomes" id="UP000092462">
    <property type="component" value="Unassembled WGS sequence"/>
</dbReference>
<comment type="caution">
    <text evidence="1">Lacks conserved residue(s) required for the propagation of feature annotation.</text>
</comment>
<dbReference type="InterPro" id="IPR016035">
    <property type="entry name" value="Acyl_Trfase/lysoPLipase"/>
</dbReference>
<accession>A0A1B0DP37</accession>
<reference evidence="2" key="1">
    <citation type="submission" date="2022-08" db="UniProtKB">
        <authorList>
            <consortium name="EnsemblMetazoa"/>
        </authorList>
    </citation>
    <scope>IDENTIFICATION</scope>
    <source>
        <strain evidence="2">Israel</strain>
    </source>
</reference>
<proteinExistence type="predicted"/>
<name>A0A1B0DP37_PHLPP</name>
<dbReference type="InterPro" id="IPR002641">
    <property type="entry name" value="PNPLA_dom"/>
</dbReference>
<feature type="short sequence motif" description="GXGXXG" evidence="1">
    <location>
        <begin position="7"/>
        <end position="12"/>
    </location>
</feature>